<dbReference type="PANTHER" id="PTHR43422">
    <property type="entry name" value="THIAMINE THIAZOLE SYNTHASE"/>
    <property type="match status" value="1"/>
</dbReference>
<dbReference type="OrthoDB" id="9790035at2"/>
<protein>
    <submittedName>
        <fullName evidence="2">2-polyprenyl-6-methoxyphenol hydroxylase-like oxidoreductase</fullName>
    </submittedName>
</protein>
<dbReference type="STRING" id="81858.BST23_10190"/>
<evidence type="ECO:0000256" key="1">
    <source>
        <dbReference type="SAM" id="MobiDB-lite"/>
    </source>
</evidence>
<dbReference type="AlphaFoldDB" id="A0A0M2ZME9"/>
<organism evidence="2 3">
    <name type="scientific">Mycolicibacterium elephantis</name>
    <dbReference type="NCBI Taxonomy" id="81858"/>
    <lineage>
        <taxon>Bacteria</taxon>
        <taxon>Bacillati</taxon>
        <taxon>Actinomycetota</taxon>
        <taxon>Actinomycetes</taxon>
        <taxon>Mycobacteriales</taxon>
        <taxon>Mycobacteriaceae</taxon>
        <taxon>Mycolicibacterium</taxon>
    </lineage>
</organism>
<reference evidence="2 3" key="1">
    <citation type="submission" date="2017-02" db="EMBL/GenBank/DDBJ databases">
        <title>The new phylogeny of genus Mycobacterium.</title>
        <authorList>
            <person name="Tortoli E."/>
            <person name="Trovato A."/>
            <person name="Cirillo D.M."/>
        </authorList>
    </citation>
    <scope>NUCLEOTIDE SEQUENCE [LARGE SCALE GENOMIC DNA]</scope>
    <source>
        <strain evidence="2 3">FI-09383</strain>
    </source>
</reference>
<feature type="region of interest" description="Disordered" evidence="1">
    <location>
        <begin position="449"/>
        <end position="469"/>
    </location>
</feature>
<evidence type="ECO:0000313" key="3">
    <source>
        <dbReference type="Proteomes" id="UP000192772"/>
    </source>
</evidence>
<dbReference type="Proteomes" id="UP000192772">
    <property type="component" value="Unassembled WGS sequence"/>
</dbReference>
<dbReference type="SUPFAM" id="SSF51905">
    <property type="entry name" value="FAD/NAD(P)-binding domain"/>
    <property type="match status" value="1"/>
</dbReference>
<proteinExistence type="predicted"/>
<sequence>MPVLGERAIVLGASMSGLLAARVLTDCYRGVTVVERDALPDEPINRRGVPQGRHVHALLARGAKTLNELFPGILDELVADGAPVWDDAEYSRLYVSLSGHVMPRSGKAVIDPKADAMYQPSRPMLECHVRRRLRALENVTIVDGHDVAELTATPDRRRVTGVRVVQRDGGTEKDLTADLVVDAMGRAAHTPALLESLGYGRPAEDHIVTHTTYVSQMLRIPPGTVKEMMTLIGAAPGRPTGAFLLGYENDGWIFTVFGMVGHEPPRDLAGMVSFARDYVPAHVLAAVQAGEPIAPVVQHRLPSSQWRRYDKMRRFPEGLVVTGDAMCSFNPVYGQGMSVAAMDALALRDALRRGTSGLSRRYFRAAAKSIGVAWRLAAGSDLAFPEVEGRRTRAMQLTNRFSEWVLTACETDAVVHAQFFRVVGLVEPPSRLFDPSFIYRVAAVNRRGRRRASQPEPPQLAGVVDGVAP</sequence>
<comment type="caution">
    <text evidence="2">The sequence shown here is derived from an EMBL/GenBank/DDBJ whole genome shotgun (WGS) entry which is preliminary data.</text>
</comment>
<gene>
    <name evidence="2" type="ORF">BST23_10190</name>
</gene>
<dbReference type="InterPro" id="IPR036188">
    <property type="entry name" value="FAD/NAD-bd_sf"/>
</dbReference>
<dbReference type="Gene3D" id="3.50.50.60">
    <property type="entry name" value="FAD/NAD(P)-binding domain"/>
    <property type="match status" value="1"/>
</dbReference>
<dbReference type="PANTHER" id="PTHR43422:SF3">
    <property type="entry name" value="THIAMINE THIAZOLE SYNTHASE"/>
    <property type="match status" value="1"/>
</dbReference>
<name>A0A0M2ZME9_9MYCO</name>
<dbReference type="EMBL" id="MVHP01000009">
    <property type="protein sequence ID" value="ORA66457.1"/>
    <property type="molecule type" value="Genomic_DNA"/>
</dbReference>
<evidence type="ECO:0000313" key="2">
    <source>
        <dbReference type="EMBL" id="ORA66457.1"/>
    </source>
</evidence>
<accession>A0A0M2ZME9</accession>